<reference evidence="3" key="2">
    <citation type="submission" date="2017-05" db="EMBL/GenBank/DDBJ databases">
        <title>Improved OligoMM genomes.</title>
        <authorList>
            <person name="Garzetti D."/>
        </authorList>
    </citation>
    <scope>NUCLEOTIDE SEQUENCE [LARGE SCALE GENOMIC DNA]</scope>
    <source>
        <strain evidence="3">KB18</strain>
    </source>
</reference>
<name>A0A1Z2XPD0_9FIRM</name>
<evidence type="ECO:0000313" key="4">
    <source>
        <dbReference type="Proteomes" id="UP000596035"/>
    </source>
</evidence>
<evidence type="ECO:0000313" key="3">
    <source>
        <dbReference type="Proteomes" id="UP000196710"/>
    </source>
</evidence>
<proteinExistence type="predicted"/>
<reference evidence="2 4" key="3">
    <citation type="submission" date="2020-11" db="EMBL/GenBank/DDBJ databases">
        <title>Closed and high quality bacterial genomes of the OMM12 community.</title>
        <authorList>
            <person name="Marbouty M."/>
            <person name="Lamy-Besnier Q."/>
            <person name="Debarbieux L."/>
            <person name="Koszul R."/>
        </authorList>
    </citation>
    <scope>NUCLEOTIDE SEQUENCE [LARGE SCALE GENOMIC DNA]</scope>
    <source>
        <strain evidence="2 4">KB18</strain>
    </source>
</reference>
<evidence type="ECO:0000313" key="2">
    <source>
        <dbReference type="EMBL" id="QQR29581.1"/>
    </source>
</evidence>
<dbReference type="Proteomes" id="UP000196710">
    <property type="component" value="Chromosome"/>
</dbReference>
<evidence type="ECO:0000313" key="1">
    <source>
        <dbReference type="EMBL" id="ASB40290.1"/>
    </source>
</evidence>
<dbReference type="RefSeq" id="WP_066534293.1">
    <property type="nucleotide sequence ID" value="NZ_CAJTCQ010000001.1"/>
</dbReference>
<dbReference type="EMBL" id="CP065321">
    <property type="protein sequence ID" value="QQR29581.1"/>
    <property type="molecule type" value="Genomic_DNA"/>
</dbReference>
<dbReference type="Proteomes" id="UP000596035">
    <property type="component" value="Chromosome"/>
</dbReference>
<dbReference type="AlphaFoldDB" id="A0A1Z2XPD0"/>
<keyword evidence="3" id="KW-1185">Reference proteome</keyword>
<reference evidence="1" key="1">
    <citation type="journal article" date="2017" name="Genome Announc.">
        <title>High-Quality Whole-Genome Sequences of the Oligo-Mouse-Microbiota Bacterial Community.</title>
        <authorList>
            <person name="Garzetti D."/>
            <person name="Brugiroux S."/>
            <person name="Bunk B."/>
            <person name="Pukall R."/>
            <person name="McCoy K.D."/>
            <person name="Macpherson A.J."/>
            <person name="Stecher B."/>
        </authorList>
    </citation>
    <scope>NUCLEOTIDE SEQUENCE</scope>
    <source>
        <strain evidence="1">KB18</strain>
    </source>
</reference>
<evidence type="ECO:0008006" key="5">
    <source>
        <dbReference type="Google" id="ProtNLM"/>
    </source>
</evidence>
<sequence length="263" mass="30096">MKAFEKSCYLLPWPEVSEILTDEVEKHLGRHVPCWAKYEDESFWCTDQPVLPLHEACQIMLLSGFPAEDWQDTLPDEGGNTVNGFGMELSEHLLRKGLGFAWMRQIIAPEGLWLVGVYDKKERQPEPAMIDGLEVCFEELKSKDELFTFFDEGSCTHAALMEFCEDYKKHYGNDLCWPYPLAEDKHLGLFLVLVKEGVLCLPYDGFDGETYEFFDLKDARLLQAKQVMQLAADWQFFSQGLLGALSDMAAYLAKQEGNQHETA</sequence>
<gene>
    <name evidence="1" type="ORF">ADH66_06225</name>
    <name evidence="2" type="ORF">I5Q82_16320</name>
</gene>
<dbReference type="EMBL" id="CP021422">
    <property type="protein sequence ID" value="ASB40290.1"/>
    <property type="molecule type" value="Genomic_DNA"/>
</dbReference>
<accession>A0A1Z2XPD0</accession>
<protein>
    <recommendedName>
        <fullName evidence="5">SMI1/KNR4 family protein</fullName>
    </recommendedName>
</protein>
<dbReference type="KEGG" id="amur:ADH66_06225"/>
<organism evidence="2 4">
    <name type="scientific">Acutalibacter muris</name>
    <dbReference type="NCBI Taxonomy" id="1796620"/>
    <lineage>
        <taxon>Bacteria</taxon>
        <taxon>Bacillati</taxon>
        <taxon>Bacillota</taxon>
        <taxon>Clostridia</taxon>
        <taxon>Eubacteriales</taxon>
        <taxon>Acutalibacteraceae</taxon>
        <taxon>Acutalibacter</taxon>
    </lineage>
</organism>